<keyword evidence="4" id="KW-1185">Reference proteome</keyword>
<dbReference type="PROSITE" id="PS50943">
    <property type="entry name" value="HTH_CROC1"/>
    <property type="match status" value="1"/>
</dbReference>
<feature type="domain" description="HTH cro/C1-type" evidence="2">
    <location>
        <begin position="201"/>
        <end position="241"/>
    </location>
</feature>
<dbReference type="CDD" id="cd00093">
    <property type="entry name" value="HTH_XRE"/>
    <property type="match status" value="1"/>
</dbReference>
<gene>
    <name evidence="3" type="ORF">STRNI_000040</name>
</gene>
<proteinExistence type="predicted"/>
<dbReference type="EMBL" id="CP114203">
    <property type="protein sequence ID" value="WAU02089.1"/>
    <property type="molecule type" value="Genomic_DNA"/>
</dbReference>
<dbReference type="Proteomes" id="UP001210169">
    <property type="component" value="Chromosome"/>
</dbReference>
<sequence length="358" mass="39021">MTKNEQPLFCRNCNRPFKRPKPTGRLPKHCSNRCRSAFYRGRTVLPTAPRSYDDDAVRLTRALLTKAQALAHRAQHPVPALPLECLETCVAMRRDLDDTIAVALRQALAKGASWPQIAKVMTTTEGTLKGHYSAEKVDKMLNDRARRGPTRQRQPAALQNTKSPPTVGQVNRLLPGQPGYPLSRALSYLRRTSGSSTVSGLAINSGVSTSYIYRIMSGERIPTWQVTADFARACDADPDDLVFLWNTAHAVTALPPADNYPEAVRTLQAALRGLRLVSGNPDIPTLLRRAAAALTARAAAALLAGEPPAACYLRWPVVKALTNALQGDPEAIRPLWERVEAAGPPDDDGPRWPAAAFG</sequence>
<dbReference type="InterPro" id="IPR010982">
    <property type="entry name" value="Lambda_DNA-bd_dom_sf"/>
</dbReference>
<evidence type="ECO:0000259" key="2">
    <source>
        <dbReference type="PROSITE" id="PS50943"/>
    </source>
</evidence>
<dbReference type="RefSeq" id="WP_109886403.1">
    <property type="nucleotide sequence ID" value="NZ_CP114203.1"/>
</dbReference>
<evidence type="ECO:0000313" key="3">
    <source>
        <dbReference type="EMBL" id="WAU02089.1"/>
    </source>
</evidence>
<evidence type="ECO:0000313" key="4">
    <source>
        <dbReference type="Proteomes" id="UP001210169"/>
    </source>
</evidence>
<feature type="region of interest" description="Disordered" evidence="1">
    <location>
        <begin position="146"/>
        <end position="174"/>
    </location>
</feature>
<evidence type="ECO:0000256" key="1">
    <source>
        <dbReference type="SAM" id="MobiDB-lite"/>
    </source>
</evidence>
<feature type="compositionally biased region" description="Polar residues" evidence="1">
    <location>
        <begin position="151"/>
        <end position="169"/>
    </location>
</feature>
<dbReference type="InterPro" id="IPR001387">
    <property type="entry name" value="Cro/C1-type_HTH"/>
</dbReference>
<dbReference type="Gene3D" id="1.10.260.40">
    <property type="entry name" value="lambda repressor-like DNA-binding domains"/>
    <property type="match status" value="1"/>
</dbReference>
<protein>
    <submittedName>
        <fullName evidence="3">Helix-turn-helix transcriptional regulator</fullName>
    </submittedName>
</protein>
<dbReference type="Pfam" id="PF13560">
    <property type="entry name" value="HTH_31"/>
    <property type="match status" value="1"/>
</dbReference>
<name>A0ABY7IVX0_STRNI</name>
<reference evidence="3 4" key="1">
    <citation type="submission" date="2022-12" db="EMBL/GenBank/DDBJ databases">
        <authorList>
            <person name="Ruckert C."/>
            <person name="Busche T."/>
            <person name="Kalinowski J."/>
            <person name="Wittmann C."/>
        </authorList>
    </citation>
    <scope>NUCLEOTIDE SEQUENCE [LARGE SCALE GENOMIC DNA]</scope>
    <source>
        <strain evidence="3 4">DSM 40276</strain>
    </source>
</reference>
<dbReference type="SUPFAM" id="SSF47413">
    <property type="entry name" value="lambda repressor-like DNA-binding domains"/>
    <property type="match status" value="1"/>
</dbReference>
<dbReference type="GeneID" id="301329261"/>
<organism evidence="3 4">
    <name type="scientific">Streptomyces nigrescens</name>
    <dbReference type="NCBI Taxonomy" id="1920"/>
    <lineage>
        <taxon>Bacteria</taxon>
        <taxon>Bacillati</taxon>
        <taxon>Actinomycetota</taxon>
        <taxon>Actinomycetes</taxon>
        <taxon>Kitasatosporales</taxon>
        <taxon>Streptomycetaceae</taxon>
        <taxon>Streptomyces</taxon>
    </lineage>
</organism>
<accession>A0ABY7IVX0</accession>
<dbReference type="SMART" id="SM00530">
    <property type="entry name" value="HTH_XRE"/>
    <property type="match status" value="1"/>
</dbReference>